<dbReference type="OMA" id="CESCHHQ"/>
<sequence>MNVLPNSFLTSPVISTSTASSTTSFVQSNSSTLLKQQNVSNTPLNCVVCDEPFPKELHSTGRIMLAVRPSIGTPAEPFFPILESLTNSSSTRVSCCLICAQSLLNQWNDYEARNIPIKNRIYNLNMKMTLAAKLTPNIANASPRFLFQQAALNLVNNNDNITSLSAQALEGVSRSSSSSRDSSTQEEVLDLSMASSSNNKPSTPCPTGQLSPHDLLRTPSNLNKARPIFSTIQSASSLTNAQVRAAANLDSVASASISSQFYNSSISNLIKVASNPISSRSSTFGLHPSISNENHAMQLSSQSSIKKPIYCSCCDEPCTQLHMILIRPMGNAPCFPSLKSYLKPTQIDHNGRVGVCDSCHGQLMRQWEMYQKSNTNHPVQDRHYTLVTSNKTNSYRFSTQYALDQLVNSKPTISSNVSIKNNHIPISASSSHQTPDAVALQAATMAAKNMFHCSICNVDLMLAAAKVVVGNKPNTTNALISISMMQETDPISSQKSLRLQTAQELDLNQFLTPSGTALPENLQKQLQNLIATGRKLTCYPCFESFASRNNPNDRSHQESINGNLTKSSSHESSSNEVVNYEMCVACQQNKAQILVETKENAKDPFFPFLRDPSEPNDRAKLCGACHLILETQWDAYEAGYVPYHQRTYRLSTNQDRSSSVSTLSNSNAFLLSKRPATNSLSSSNSPVIANLNQPLHSNGQPTPPLKIQISSPSVVAPPTGISSNDNCQLLLTTVTNSNASTSTTFNHNRPVSSSTCANNVITSSPVDDETIFYLINEFMTKLGGPSPNLSGTCAVCNLPSCVGGTYQVHSTPQKFFLSQELGPYPYFPMLKGTGNSTKKLKVDTTHLACIYCYHSLIAQWTAYRLSSNIEDRDPNNRQYNCRNFICYVCGVTTYRQSVQSITVKSFPFLIEHKRPPGALSLKKGEEVITCRNCFETLAQQWQEYERMKVPLEMRRYNWMPVQQAPPPPLKENEKEEVKLTHMESTNTSRSTVVATTGTVSQPSTVNHVTLVNHNGMAPGPTITLVSKTLSGSNAIAGMPYQAIIESSESTNNIISTGSNTIVKSTGISSTQHSTPVVTLNPSHTLAPLVAAAMAATPVSTINKEAVNGSVSIVKTENSTVGNANSFADALRQLARASTLPVKNESSILTIHTLGNNHSNHQPPNSLATTTPNTSASNHSINLSTLASVAALAGNHHKPNHRFHSQLEHHNLGTSSNHAIVGNLANHMSQQSSINEHSKLLLSQHDPKLFKLENSSGNGRLLLNTASNGTNMYIQLSGAIRTKEELNYTNVGKNVNDNHIMTNLHHHHYHNNKTTKPSKRIRVPSADSPQNGERSSKVVLINMEEHENREREPLKRSLTIDLPDKSDIELEIDCIENKKIKLDDENNDEEFEKSEDDENNLALENENNVEFSMIKLLDQVISPLPLSNDPKKLNFFTYGLGLLTKADYNEYKFHQFVRYKMARRLSHMSFKMSMFDEDEILEPVPISQNICNIECSEVMPNSIQLTERLDEKEDFMNSLNLISVATDSEKQLKRELSWLTIIKNRHIRRKRGDPCSAHIQNNLSHNVLHQWIGQLAAKFKMENRDKPSELKIIKLIQPLLSFDYIDSDDIQEIKTDSDNEIKLVEKSSTIVENQKKPTIDKKQSCDYSNNFQANSSSDNQPIKTVDVSNNNESTSVVTQVEAIAHNNQLSTNKLINPKQFAQDFYDSLWKETNEKQATKAAAAAATSMVTHQHLAPISSDISMQIGTHQQAQFSGSNNENNHLTHSNAQKQYLHLIHSNESSSSKPNQITIVDGGFSHSPPPTVVPLKITPLNIFKFPEKIGLMREQIIKVQQRMTLISQKAKYLNEKKNEIDASLQKLEEERNICQAELDRLAKSIESSII</sequence>
<name>A0A9Q0M684_BLOTA</name>
<feature type="region of interest" description="Disordered" evidence="2">
    <location>
        <begin position="1308"/>
        <end position="1334"/>
    </location>
</feature>
<reference evidence="3" key="1">
    <citation type="submission" date="2022-12" db="EMBL/GenBank/DDBJ databases">
        <title>Genome assemblies of Blomia tropicalis.</title>
        <authorList>
            <person name="Cui Y."/>
        </authorList>
    </citation>
    <scope>NUCLEOTIDE SEQUENCE</scope>
    <source>
        <tissue evidence="3">Adult mites</tissue>
    </source>
</reference>
<feature type="coiled-coil region" evidence="1">
    <location>
        <begin position="1841"/>
        <end position="1875"/>
    </location>
</feature>
<proteinExistence type="predicted"/>
<accession>A0A9Q0M684</accession>
<comment type="caution">
    <text evidence="3">The sequence shown here is derived from an EMBL/GenBank/DDBJ whole genome shotgun (WGS) entry which is preliminary data.</text>
</comment>
<feature type="region of interest" description="Disordered" evidence="2">
    <location>
        <begin position="1154"/>
        <end position="1176"/>
    </location>
</feature>
<keyword evidence="1" id="KW-0175">Coiled coil</keyword>
<evidence type="ECO:0008006" key="5">
    <source>
        <dbReference type="Google" id="ProtNLM"/>
    </source>
</evidence>
<protein>
    <recommendedName>
        <fullName evidence="5">Genetic suppressor element-like domain-containing protein</fullName>
    </recommendedName>
</protein>
<keyword evidence="4" id="KW-1185">Reference proteome</keyword>
<evidence type="ECO:0000313" key="3">
    <source>
        <dbReference type="EMBL" id="KAJ6220171.1"/>
    </source>
</evidence>
<feature type="region of interest" description="Disordered" evidence="2">
    <location>
        <begin position="172"/>
        <end position="213"/>
    </location>
</feature>
<organism evidence="3 4">
    <name type="scientific">Blomia tropicalis</name>
    <name type="common">Mite</name>
    <dbReference type="NCBI Taxonomy" id="40697"/>
    <lineage>
        <taxon>Eukaryota</taxon>
        <taxon>Metazoa</taxon>
        <taxon>Ecdysozoa</taxon>
        <taxon>Arthropoda</taxon>
        <taxon>Chelicerata</taxon>
        <taxon>Arachnida</taxon>
        <taxon>Acari</taxon>
        <taxon>Acariformes</taxon>
        <taxon>Sarcoptiformes</taxon>
        <taxon>Astigmata</taxon>
        <taxon>Glycyphagoidea</taxon>
        <taxon>Echimyopodidae</taxon>
        <taxon>Blomia</taxon>
    </lineage>
</organism>
<feature type="compositionally biased region" description="Basic residues" evidence="2">
    <location>
        <begin position="1308"/>
        <end position="1321"/>
    </location>
</feature>
<feature type="compositionally biased region" description="Low complexity" evidence="2">
    <location>
        <begin position="173"/>
        <end position="182"/>
    </location>
</feature>
<evidence type="ECO:0000256" key="2">
    <source>
        <dbReference type="SAM" id="MobiDB-lite"/>
    </source>
</evidence>
<evidence type="ECO:0000256" key="1">
    <source>
        <dbReference type="SAM" id="Coils"/>
    </source>
</evidence>
<feature type="region of interest" description="Disordered" evidence="2">
    <location>
        <begin position="550"/>
        <end position="571"/>
    </location>
</feature>
<dbReference type="EMBL" id="JAPWDV010000002">
    <property type="protein sequence ID" value="KAJ6220171.1"/>
    <property type="molecule type" value="Genomic_DNA"/>
</dbReference>
<dbReference type="PANTHER" id="PTHR40240:SF1">
    <property type="entry name" value="PLEXUS, ISOFORM A"/>
    <property type="match status" value="1"/>
</dbReference>
<gene>
    <name evidence="3" type="ORF">RDWZM_005983</name>
</gene>
<dbReference type="PANTHER" id="PTHR40240">
    <property type="entry name" value="PLEXUS, ISOFORM A"/>
    <property type="match status" value="1"/>
</dbReference>
<evidence type="ECO:0000313" key="4">
    <source>
        <dbReference type="Proteomes" id="UP001142055"/>
    </source>
</evidence>
<dbReference type="Proteomes" id="UP001142055">
    <property type="component" value="Chromosome 2"/>
</dbReference>
<feature type="compositionally biased region" description="Polar residues" evidence="2">
    <location>
        <begin position="193"/>
        <end position="210"/>
    </location>
</feature>